<evidence type="ECO:0000256" key="1">
    <source>
        <dbReference type="SAM" id="Phobius"/>
    </source>
</evidence>
<dbReference type="EMBL" id="JAIWQS010000012">
    <property type="protein sequence ID" value="KAJ8748873.1"/>
    <property type="molecule type" value="Genomic_DNA"/>
</dbReference>
<dbReference type="GO" id="GO:0080120">
    <property type="term" value="P:CAAX-box protein maturation"/>
    <property type="evidence" value="ECO:0007669"/>
    <property type="project" value="UniProtKB-ARBA"/>
</dbReference>
<dbReference type="Pfam" id="PF02517">
    <property type="entry name" value="Rce1-like"/>
    <property type="match status" value="1"/>
</dbReference>
<dbReference type="Proteomes" id="UP001159364">
    <property type="component" value="Linkage Group LG12"/>
</dbReference>
<evidence type="ECO:0000313" key="4">
    <source>
        <dbReference type="Proteomes" id="UP001159364"/>
    </source>
</evidence>
<feature type="domain" description="CAAX prenyl protease 2/Lysostaphin resistance protein A-like" evidence="2">
    <location>
        <begin position="36"/>
        <end position="71"/>
    </location>
</feature>
<protein>
    <recommendedName>
        <fullName evidence="2">CAAX prenyl protease 2/Lysostaphin resistance protein A-like domain-containing protein</fullName>
    </recommendedName>
</protein>
<dbReference type="InterPro" id="IPR003675">
    <property type="entry name" value="Rce1/LyrA-like_dom"/>
</dbReference>
<dbReference type="AlphaFoldDB" id="A0AAV8S9P2"/>
<keyword evidence="1" id="KW-1133">Transmembrane helix</keyword>
<comment type="caution">
    <text evidence="3">The sequence shown here is derived from an EMBL/GenBank/DDBJ whole genome shotgun (WGS) entry which is preliminary data.</text>
</comment>
<name>A0AAV8S9P2_9ROSI</name>
<reference evidence="3 4" key="1">
    <citation type="submission" date="2021-09" db="EMBL/GenBank/DDBJ databases">
        <title>Genomic insights and catalytic innovation underlie evolution of tropane alkaloids biosynthesis.</title>
        <authorList>
            <person name="Wang Y.-J."/>
            <person name="Tian T."/>
            <person name="Huang J.-P."/>
            <person name="Huang S.-X."/>
        </authorList>
    </citation>
    <scope>NUCLEOTIDE SEQUENCE [LARGE SCALE GENOMIC DNA]</scope>
    <source>
        <strain evidence="3">KIB-2018</strain>
        <tissue evidence="3">Leaf</tissue>
    </source>
</reference>
<keyword evidence="1" id="KW-0472">Membrane</keyword>
<gene>
    <name evidence="3" type="ORF">K2173_013304</name>
</gene>
<accession>A0AAV8S9P2</accession>
<dbReference type="GO" id="GO:0004175">
    <property type="term" value="F:endopeptidase activity"/>
    <property type="evidence" value="ECO:0007669"/>
    <property type="project" value="UniProtKB-ARBA"/>
</dbReference>
<organism evidence="3 4">
    <name type="scientific">Erythroxylum novogranatense</name>
    <dbReference type="NCBI Taxonomy" id="1862640"/>
    <lineage>
        <taxon>Eukaryota</taxon>
        <taxon>Viridiplantae</taxon>
        <taxon>Streptophyta</taxon>
        <taxon>Embryophyta</taxon>
        <taxon>Tracheophyta</taxon>
        <taxon>Spermatophyta</taxon>
        <taxon>Magnoliopsida</taxon>
        <taxon>eudicotyledons</taxon>
        <taxon>Gunneridae</taxon>
        <taxon>Pentapetalae</taxon>
        <taxon>rosids</taxon>
        <taxon>fabids</taxon>
        <taxon>Malpighiales</taxon>
        <taxon>Erythroxylaceae</taxon>
        <taxon>Erythroxylum</taxon>
    </lineage>
</organism>
<evidence type="ECO:0000259" key="2">
    <source>
        <dbReference type="Pfam" id="PF02517"/>
    </source>
</evidence>
<feature type="transmembrane region" description="Helical" evidence="1">
    <location>
        <begin position="51"/>
        <end position="67"/>
    </location>
</feature>
<sequence length="84" mass="9591">MQVLTSLQPVDYVIVSLFPGVSKQNALVRKMHGLRELLFRGALQPLFGMDWKSVLLVALVFGVLHLGNGRKYSFAVWYPHFFNK</sequence>
<keyword evidence="1" id="KW-0812">Transmembrane</keyword>
<keyword evidence="4" id="KW-1185">Reference proteome</keyword>
<proteinExistence type="predicted"/>
<evidence type="ECO:0000313" key="3">
    <source>
        <dbReference type="EMBL" id="KAJ8748873.1"/>
    </source>
</evidence>